<organism evidence="1 2">
    <name type="scientific">Peribacillus deserti</name>
    <dbReference type="NCBI Taxonomy" id="673318"/>
    <lineage>
        <taxon>Bacteria</taxon>
        <taxon>Bacillati</taxon>
        <taxon>Bacillota</taxon>
        <taxon>Bacilli</taxon>
        <taxon>Bacillales</taxon>
        <taxon>Bacillaceae</taxon>
        <taxon>Peribacillus</taxon>
    </lineage>
</organism>
<dbReference type="SUPFAM" id="SSF52821">
    <property type="entry name" value="Rhodanese/Cell cycle control phosphatase"/>
    <property type="match status" value="1"/>
</dbReference>
<proteinExistence type="predicted"/>
<dbReference type="InterPro" id="IPR036873">
    <property type="entry name" value="Rhodanese-like_dom_sf"/>
</dbReference>
<reference evidence="1 2" key="1">
    <citation type="submission" date="2021-01" db="EMBL/GenBank/DDBJ databases">
        <title>Genomic Encyclopedia of Type Strains, Phase IV (KMG-IV): sequencing the most valuable type-strain genomes for metagenomic binning, comparative biology and taxonomic classification.</title>
        <authorList>
            <person name="Goeker M."/>
        </authorList>
    </citation>
    <scope>NUCLEOTIDE SEQUENCE [LARGE SCALE GENOMIC DNA]</scope>
    <source>
        <strain evidence="1 2">DSM 105482</strain>
    </source>
</reference>
<evidence type="ECO:0008006" key="3">
    <source>
        <dbReference type="Google" id="ProtNLM"/>
    </source>
</evidence>
<sequence length="116" mass="13334">MVVFLILILILILLAMSLLPSFYKRYYPVKHVPCIEKPVGLKHNNTMILDIRDYNEKGTNSGGDSMNIPYAYLNRYYGEIPSRQLHLIASLGMRFLRAKGFNVSSYMLTKCPCKEV</sequence>
<protein>
    <recommendedName>
        <fullName evidence="3">Sulfurtransferase</fullName>
    </recommendedName>
</protein>
<keyword evidence="2" id="KW-1185">Reference proteome</keyword>
<name>A0ABS2QJI6_9BACI</name>
<gene>
    <name evidence="1" type="ORF">JOC77_002772</name>
</gene>
<evidence type="ECO:0000313" key="2">
    <source>
        <dbReference type="Proteomes" id="UP000823486"/>
    </source>
</evidence>
<dbReference type="Proteomes" id="UP000823486">
    <property type="component" value="Unassembled WGS sequence"/>
</dbReference>
<comment type="caution">
    <text evidence="1">The sequence shown here is derived from an EMBL/GenBank/DDBJ whole genome shotgun (WGS) entry which is preliminary data.</text>
</comment>
<accession>A0ABS2QJI6</accession>
<dbReference type="EMBL" id="JAFBFI010000012">
    <property type="protein sequence ID" value="MBM7693332.1"/>
    <property type="molecule type" value="Genomic_DNA"/>
</dbReference>
<evidence type="ECO:0000313" key="1">
    <source>
        <dbReference type="EMBL" id="MBM7693332.1"/>
    </source>
</evidence>